<dbReference type="InterPro" id="IPR003812">
    <property type="entry name" value="Fido"/>
</dbReference>
<gene>
    <name evidence="4" type="ORF">FHS16_005401</name>
</gene>
<dbReference type="SUPFAM" id="SSF140931">
    <property type="entry name" value="Fic-like"/>
    <property type="match status" value="1"/>
</dbReference>
<dbReference type="Proteomes" id="UP000518605">
    <property type="component" value="Unassembled WGS sequence"/>
</dbReference>
<protein>
    <submittedName>
        <fullName evidence="4">Fic family protein</fullName>
    </submittedName>
</protein>
<dbReference type="InterPro" id="IPR040198">
    <property type="entry name" value="Fido_containing"/>
</dbReference>
<evidence type="ECO:0000256" key="2">
    <source>
        <dbReference type="PIRSR" id="PIRSR640198-2"/>
    </source>
</evidence>
<dbReference type="EMBL" id="JACHXW010000023">
    <property type="protein sequence ID" value="MBB3155293.1"/>
    <property type="molecule type" value="Genomic_DNA"/>
</dbReference>
<accession>A0A7W5CCQ1</accession>
<reference evidence="4 5" key="1">
    <citation type="submission" date="2020-08" db="EMBL/GenBank/DDBJ databases">
        <title>Genomic Encyclopedia of Type Strains, Phase III (KMG-III): the genomes of soil and plant-associated and newly described type strains.</title>
        <authorList>
            <person name="Whitman W."/>
        </authorList>
    </citation>
    <scope>NUCLEOTIDE SEQUENCE [LARGE SCALE GENOMIC DNA]</scope>
    <source>
        <strain evidence="4 5">CECT 8234</strain>
    </source>
</reference>
<sequence length="356" mass="41113">MKLLLLTERLKEIHWGPTTMNMMQRVAEFKGKQQLFFQQSPEILTAMKNVAMIQSTESSNRIEKIIVTSKRLTEIVNERAEPMDRSESEIAGYRDVLKIIHESYEHMPITTNVILQMHSYLLRYATGNGGKYKISDNDITEELPTGETIIRFKPVSAFGTKDAMQDLVNGFRKRKEEGIYPELLLIAIFILDFLSIHPFSDGNGRMARLITLLLLYQAGYEVGRYVSLEKCVEDTKDQYYTTLQKSSVGWHEEMNDVRPWVEYFLTMLIEAQERFEQRMGDLDRGRGWKSRQVEAVIQQLMGHFSVSDLVDRCPGITGPTIRQVLARMSKKGSIVAVSMGRNARWRKVDIEEEDLE</sequence>
<dbReference type="Gene3D" id="1.10.3290.10">
    <property type="entry name" value="Fido-like domain"/>
    <property type="match status" value="1"/>
</dbReference>
<feature type="active site" evidence="1">
    <location>
        <position position="197"/>
    </location>
</feature>
<dbReference type="PANTHER" id="PTHR13504">
    <property type="entry name" value="FIDO DOMAIN-CONTAINING PROTEIN DDB_G0283145"/>
    <property type="match status" value="1"/>
</dbReference>
<dbReference type="RefSeq" id="WP_183569849.1">
    <property type="nucleotide sequence ID" value="NZ_CBCSLB010000021.1"/>
</dbReference>
<keyword evidence="2" id="KW-0547">Nucleotide-binding</keyword>
<dbReference type="GO" id="GO:0005524">
    <property type="term" value="F:ATP binding"/>
    <property type="evidence" value="ECO:0007669"/>
    <property type="project" value="UniProtKB-KW"/>
</dbReference>
<evidence type="ECO:0000259" key="3">
    <source>
        <dbReference type="PROSITE" id="PS51459"/>
    </source>
</evidence>
<feature type="binding site" evidence="2">
    <location>
        <begin position="201"/>
        <end position="208"/>
    </location>
    <ligand>
        <name>ATP</name>
        <dbReference type="ChEBI" id="CHEBI:30616"/>
    </ligand>
</feature>
<name>A0A7W5CCQ1_9BACL</name>
<evidence type="ECO:0000313" key="4">
    <source>
        <dbReference type="EMBL" id="MBB3155293.1"/>
    </source>
</evidence>
<dbReference type="PROSITE" id="PS51459">
    <property type="entry name" value="FIDO"/>
    <property type="match status" value="1"/>
</dbReference>
<keyword evidence="5" id="KW-1185">Reference proteome</keyword>
<evidence type="ECO:0000256" key="1">
    <source>
        <dbReference type="PIRSR" id="PIRSR640198-1"/>
    </source>
</evidence>
<dbReference type="PANTHER" id="PTHR13504:SF38">
    <property type="entry name" value="FIDO DOMAIN-CONTAINING PROTEIN"/>
    <property type="match status" value="1"/>
</dbReference>
<dbReference type="AlphaFoldDB" id="A0A7W5CCQ1"/>
<organism evidence="4 5">
    <name type="scientific">Paenibacillus endophyticus</name>
    <dbReference type="NCBI Taxonomy" id="1294268"/>
    <lineage>
        <taxon>Bacteria</taxon>
        <taxon>Bacillati</taxon>
        <taxon>Bacillota</taxon>
        <taxon>Bacilli</taxon>
        <taxon>Bacillales</taxon>
        <taxon>Paenibacillaceae</taxon>
        <taxon>Paenibacillus</taxon>
    </lineage>
</organism>
<feature type="binding site" evidence="2">
    <location>
        <begin position="239"/>
        <end position="240"/>
    </location>
    <ligand>
        <name>ATP</name>
        <dbReference type="ChEBI" id="CHEBI:30616"/>
    </ligand>
</feature>
<feature type="domain" description="Fido" evidence="3">
    <location>
        <begin position="109"/>
        <end position="266"/>
    </location>
</feature>
<dbReference type="InterPro" id="IPR036597">
    <property type="entry name" value="Fido-like_dom_sf"/>
</dbReference>
<dbReference type="Pfam" id="PF02661">
    <property type="entry name" value="Fic"/>
    <property type="match status" value="1"/>
</dbReference>
<proteinExistence type="predicted"/>
<evidence type="ECO:0000313" key="5">
    <source>
        <dbReference type="Proteomes" id="UP000518605"/>
    </source>
</evidence>
<keyword evidence="2" id="KW-0067">ATP-binding</keyword>
<comment type="caution">
    <text evidence="4">The sequence shown here is derived from an EMBL/GenBank/DDBJ whole genome shotgun (WGS) entry which is preliminary data.</text>
</comment>